<gene>
    <name evidence="2" type="ORF">ET475_10245</name>
</gene>
<evidence type="ECO:0000259" key="1">
    <source>
        <dbReference type="Pfam" id="PF14534"/>
    </source>
</evidence>
<protein>
    <submittedName>
        <fullName evidence="2">SgcJ/EcaC family oxidoreductase</fullName>
    </submittedName>
</protein>
<dbReference type="SUPFAM" id="SSF54427">
    <property type="entry name" value="NTF2-like"/>
    <property type="match status" value="1"/>
</dbReference>
<reference evidence="2 3" key="1">
    <citation type="submission" date="2019-01" db="EMBL/GenBank/DDBJ databases">
        <title>Genome sequencing of strain DFW100M-13.</title>
        <authorList>
            <person name="Heo J."/>
            <person name="Kim S.-J."/>
            <person name="Kim J.-S."/>
            <person name="Hong S.-B."/>
            <person name="Kwon S.-W."/>
        </authorList>
    </citation>
    <scope>NUCLEOTIDE SEQUENCE [LARGE SCALE GENOMIC DNA]</scope>
    <source>
        <strain evidence="2 3">DFW100M-13</strain>
    </source>
</reference>
<dbReference type="NCBIfam" id="TIGR02246">
    <property type="entry name" value="SgcJ/EcaC family oxidoreductase"/>
    <property type="match status" value="1"/>
</dbReference>
<keyword evidence="3" id="KW-1185">Reference proteome</keyword>
<evidence type="ECO:0000313" key="3">
    <source>
        <dbReference type="Proteomes" id="UP000293995"/>
    </source>
</evidence>
<dbReference type="KEGG" id="mprt:ET475_10245"/>
<dbReference type="Proteomes" id="UP000293995">
    <property type="component" value="Chromosome"/>
</dbReference>
<dbReference type="AlphaFoldDB" id="A0A4P6EEW2"/>
<dbReference type="InterPro" id="IPR027843">
    <property type="entry name" value="DUF4440"/>
</dbReference>
<proteinExistence type="predicted"/>
<organism evidence="2 3">
    <name type="scientific">Microbacterium protaetiae</name>
    <dbReference type="NCBI Taxonomy" id="2509458"/>
    <lineage>
        <taxon>Bacteria</taxon>
        <taxon>Bacillati</taxon>
        <taxon>Actinomycetota</taxon>
        <taxon>Actinomycetes</taxon>
        <taxon>Micrococcales</taxon>
        <taxon>Microbacteriaceae</taxon>
        <taxon>Microbacterium</taxon>
    </lineage>
</organism>
<dbReference type="InterPro" id="IPR011944">
    <property type="entry name" value="Steroid_delta5-4_isomerase"/>
</dbReference>
<dbReference type="Pfam" id="PF14534">
    <property type="entry name" value="DUF4440"/>
    <property type="match status" value="1"/>
</dbReference>
<evidence type="ECO:0000313" key="2">
    <source>
        <dbReference type="EMBL" id="QAY60326.1"/>
    </source>
</evidence>
<dbReference type="InterPro" id="IPR032710">
    <property type="entry name" value="NTF2-like_dom_sf"/>
</dbReference>
<sequence>MTCTLQLLRLSVVIDTLKLSKSEENVVTERDTRTGTVEALIEKLRDAWAAGDAAAYAALHEDDARYVAFDGTVMRGRAEIAAGHAPLFAGIMRGSRLAAVEQDVHAIDDDTVLVVQRAGIIMRWQSGRSTPSRKRLSTNTTLAHRRDGEWRVSAFQNTRYRPFNRTLMGRLMTRRARG</sequence>
<dbReference type="Gene3D" id="3.10.450.50">
    <property type="match status" value="1"/>
</dbReference>
<accession>A0A4P6EEW2</accession>
<dbReference type="OrthoDB" id="2887901at2"/>
<dbReference type="EMBL" id="CP035494">
    <property type="protein sequence ID" value="QAY60326.1"/>
    <property type="molecule type" value="Genomic_DNA"/>
</dbReference>
<name>A0A4P6EEW2_9MICO</name>
<feature type="domain" description="DUF4440" evidence="1">
    <location>
        <begin position="37"/>
        <end position="152"/>
    </location>
</feature>